<dbReference type="InterPro" id="IPR013785">
    <property type="entry name" value="Aldolase_TIM"/>
</dbReference>
<organism evidence="1">
    <name type="scientific">marine sediment metagenome</name>
    <dbReference type="NCBI Taxonomy" id="412755"/>
    <lineage>
        <taxon>unclassified sequences</taxon>
        <taxon>metagenomes</taxon>
        <taxon>ecological metagenomes</taxon>
    </lineage>
</organism>
<name>X0U232_9ZZZZ</name>
<sequence>QSVSGAAGVAGVKYAMQVAGYYGGNPRLPLLPIKDDDKQRIQNAAEEAGVL</sequence>
<reference evidence="1" key="1">
    <citation type="journal article" date="2014" name="Front. Microbiol.">
        <title>High frequency of phylogenetically diverse reductive dehalogenase-homologous genes in deep subseafloor sedimentary metagenomes.</title>
        <authorList>
            <person name="Kawai M."/>
            <person name="Futagami T."/>
            <person name="Toyoda A."/>
            <person name="Takaki Y."/>
            <person name="Nishi S."/>
            <person name="Hori S."/>
            <person name="Arai W."/>
            <person name="Tsubouchi T."/>
            <person name="Morono Y."/>
            <person name="Uchiyama I."/>
            <person name="Ito T."/>
            <person name="Fujiyama A."/>
            <person name="Inagaki F."/>
            <person name="Takami H."/>
        </authorList>
    </citation>
    <scope>NUCLEOTIDE SEQUENCE</scope>
    <source>
        <strain evidence="1">Expedition CK06-06</strain>
    </source>
</reference>
<dbReference type="AlphaFoldDB" id="X0U232"/>
<evidence type="ECO:0008006" key="2">
    <source>
        <dbReference type="Google" id="ProtNLM"/>
    </source>
</evidence>
<dbReference type="EMBL" id="BARS01015794">
    <property type="protein sequence ID" value="GAF94447.1"/>
    <property type="molecule type" value="Genomic_DNA"/>
</dbReference>
<comment type="caution">
    <text evidence="1">The sequence shown here is derived from an EMBL/GenBank/DDBJ whole genome shotgun (WGS) entry which is preliminary data.</text>
</comment>
<evidence type="ECO:0000313" key="1">
    <source>
        <dbReference type="EMBL" id="GAF94447.1"/>
    </source>
</evidence>
<dbReference type="SUPFAM" id="SSF51569">
    <property type="entry name" value="Aldolase"/>
    <property type="match status" value="1"/>
</dbReference>
<gene>
    <name evidence="1" type="ORF">S01H1_26080</name>
</gene>
<accession>X0U232</accession>
<proteinExistence type="predicted"/>
<protein>
    <recommendedName>
        <fullName evidence="2">Dihydrodipicolinate synthase family protein</fullName>
    </recommendedName>
</protein>
<feature type="non-terminal residue" evidence="1">
    <location>
        <position position="1"/>
    </location>
</feature>
<dbReference type="Gene3D" id="3.20.20.70">
    <property type="entry name" value="Aldolase class I"/>
    <property type="match status" value="1"/>
</dbReference>